<dbReference type="RefSeq" id="WP_236774055.1">
    <property type="nucleotide sequence ID" value="NZ_LMVK01000051.1"/>
</dbReference>
<dbReference type="EMBL" id="FCNL01000006">
    <property type="protein sequence ID" value="CVI14501.1"/>
    <property type="molecule type" value="Genomic_DNA"/>
</dbReference>
<protein>
    <submittedName>
        <fullName evidence="1">Uncharacterized protein</fullName>
    </submittedName>
</protein>
<dbReference type="Proteomes" id="UP000192074">
    <property type="component" value="Unassembled WGS sequence"/>
</dbReference>
<accession>A0A822UWC1</accession>
<dbReference type="AlphaFoldDB" id="A0A822UWC1"/>
<organism evidence="1 2">
    <name type="scientific">Agrobacterium tumefaciens str. B6</name>
    <dbReference type="NCBI Taxonomy" id="1183423"/>
    <lineage>
        <taxon>Bacteria</taxon>
        <taxon>Pseudomonadati</taxon>
        <taxon>Pseudomonadota</taxon>
        <taxon>Alphaproteobacteria</taxon>
        <taxon>Hyphomicrobiales</taxon>
        <taxon>Rhizobiaceae</taxon>
        <taxon>Rhizobium/Agrobacterium group</taxon>
        <taxon>Agrobacterium</taxon>
        <taxon>Agrobacterium tumefaciens complex</taxon>
    </lineage>
</organism>
<comment type="caution">
    <text evidence="1">The sequence shown here is derived from an EMBL/GenBank/DDBJ whole genome shotgun (WGS) entry which is preliminary data.</text>
</comment>
<name>A0A822UWC1_AGRTU</name>
<proteinExistence type="predicted"/>
<evidence type="ECO:0000313" key="2">
    <source>
        <dbReference type="Proteomes" id="UP000192074"/>
    </source>
</evidence>
<sequence length="107" mass="11577">MLLVDCATTTSFPAAKEIQRIIGTKLATQVCASILAAVSASDYKKSPKAKNWVGSAVAYAVGLDLDDNVQRKRASSLVNALMREGALIEREERDPVRRELAVFVRAA</sequence>
<gene>
    <name evidence="1" type="ORF">AGR4A_Cc140012</name>
</gene>
<reference evidence="1 2" key="1">
    <citation type="submission" date="2016-01" db="EMBL/GenBank/DDBJ databases">
        <authorList>
            <person name="Regsiter A."/>
            <person name="william w."/>
        </authorList>
    </citation>
    <scope>NUCLEOTIDE SEQUENCE [LARGE SCALE GENOMIC DNA]</scope>
    <source>
        <strain evidence="1 2">B6</strain>
    </source>
</reference>
<evidence type="ECO:0000313" key="1">
    <source>
        <dbReference type="EMBL" id="CVI14501.1"/>
    </source>
</evidence>